<dbReference type="InterPro" id="IPR008998">
    <property type="entry name" value="Agglutinin"/>
</dbReference>
<dbReference type="Gene3D" id="2.80.10.50">
    <property type="match status" value="1"/>
</dbReference>
<reference evidence="2 3" key="1">
    <citation type="submission" date="2024-06" db="EMBL/GenBank/DDBJ databases">
        <title>A chromosome level genome sequence of Diviner's sage (Salvia divinorum).</title>
        <authorList>
            <person name="Ford S.A."/>
            <person name="Ro D.-K."/>
            <person name="Ness R.W."/>
            <person name="Phillips M.A."/>
        </authorList>
    </citation>
    <scope>NUCLEOTIDE SEQUENCE [LARGE SCALE GENOMIC DNA]</scope>
    <source>
        <strain evidence="2">SAF-2024a</strain>
        <tissue evidence="2">Leaf</tissue>
    </source>
</reference>
<dbReference type="AlphaFoldDB" id="A0ABD1H5B0"/>
<dbReference type="PANTHER" id="PTHR39244:SF5">
    <property type="entry name" value="NATTERIN-3-LIKE"/>
    <property type="match status" value="1"/>
</dbReference>
<keyword evidence="3" id="KW-1185">Reference proteome</keyword>
<dbReference type="CDD" id="cd00257">
    <property type="entry name" value="beta-trefoil_FSCN-like"/>
    <property type="match status" value="1"/>
</dbReference>
<sequence length="447" mass="49472">MANWALPKAIAIKSQDFKDKGHIYRDDDHKGAVALGEESVYSTRARIEVEKAKNNDKYVNLRFSYTNRLVPYPLCTLFKPVKVDDDVVFYLIHAQSGGRLVIDSASFFLYVEKEPSSSNQGHLLAVDLDSLVRLPVRGNLAFIGDNAKYLKAFTWGNNYFQLSSDIPNDTLSRHQVTEQPDGHVRLTSIHWSALWNLANSGWILGNTTNANSPNTLFWPVKINGNTIALRAADGKFCQRRVTNNLANGSIGTEVSSLTKQAELWRNWWRRVWYITSDTRSSTGVFDETSYTGWSSTLVNSQDVEVTISLSFTYEDTKEYTIARSYTLETGVPTLFDSALPFVRKGGSIDDAAAKISALLQWNAANTMTATVTGKGSVTLPAKTSAVASYVGKRGTCNVPFYYTQADTVVNAPIGSLPVEVVSEGIDGLYTATNTYDFNLVIEKTQAI</sequence>
<dbReference type="SUPFAM" id="SSF56973">
    <property type="entry name" value="Aerolisin/ETX pore-forming domain"/>
    <property type="match status" value="1"/>
</dbReference>
<dbReference type="Proteomes" id="UP001567538">
    <property type="component" value="Unassembled WGS sequence"/>
</dbReference>
<dbReference type="Gene3D" id="2.170.15.10">
    <property type="entry name" value="Proaerolysin, chain A, domain 3"/>
    <property type="match status" value="1"/>
</dbReference>
<evidence type="ECO:0000313" key="2">
    <source>
        <dbReference type="EMBL" id="KAL1551605.1"/>
    </source>
</evidence>
<gene>
    <name evidence="2" type="ORF">AAHA92_19426</name>
</gene>
<evidence type="ECO:0000259" key="1">
    <source>
        <dbReference type="SMART" id="SM00791"/>
    </source>
</evidence>
<dbReference type="SUPFAM" id="SSF50382">
    <property type="entry name" value="Agglutinin"/>
    <property type="match status" value="2"/>
</dbReference>
<name>A0ABD1H5B0_SALDI</name>
<comment type="caution">
    <text evidence="2">The sequence shown here is derived from an EMBL/GenBank/DDBJ whole genome shotgun (WGS) entry which is preliminary data.</text>
</comment>
<proteinExistence type="predicted"/>
<organism evidence="2 3">
    <name type="scientific">Salvia divinorum</name>
    <name type="common">Maria pastora</name>
    <name type="synonym">Diviner's sage</name>
    <dbReference type="NCBI Taxonomy" id="28513"/>
    <lineage>
        <taxon>Eukaryota</taxon>
        <taxon>Viridiplantae</taxon>
        <taxon>Streptophyta</taxon>
        <taxon>Embryophyta</taxon>
        <taxon>Tracheophyta</taxon>
        <taxon>Spermatophyta</taxon>
        <taxon>Magnoliopsida</taxon>
        <taxon>eudicotyledons</taxon>
        <taxon>Gunneridae</taxon>
        <taxon>Pentapetalae</taxon>
        <taxon>asterids</taxon>
        <taxon>lamiids</taxon>
        <taxon>Lamiales</taxon>
        <taxon>Lamiaceae</taxon>
        <taxon>Nepetoideae</taxon>
        <taxon>Mentheae</taxon>
        <taxon>Salviinae</taxon>
        <taxon>Salvia</taxon>
        <taxon>Salvia subgen. Calosphace</taxon>
    </lineage>
</organism>
<protein>
    <recommendedName>
        <fullName evidence="1">Agglutinin domain-containing protein</fullName>
    </recommendedName>
</protein>
<dbReference type="InterPro" id="IPR036242">
    <property type="entry name" value="Agglutinin_dom_sf"/>
</dbReference>
<accession>A0ABD1H5B0</accession>
<dbReference type="EMBL" id="JBEAFC010000007">
    <property type="protein sequence ID" value="KAL1551605.1"/>
    <property type="molecule type" value="Genomic_DNA"/>
</dbReference>
<dbReference type="InterPro" id="IPR053237">
    <property type="entry name" value="Natterin_C"/>
</dbReference>
<feature type="domain" description="Agglutinin" evidence="1">
    <location>
        <begin position="132"/>
        <end position="256"/>
    </location>
</feature>
<dbReference type="SMART" id="SM00791">
    <property type="entry name" value="Agglutinin"/>
    <property type="match status" value="1"/>
</dbReference>
<evidence type="ECO:0000313" key="3">
    <source>
        <dbReference type="Proteomes" id="UP001567538"/>
    </source>
</evidence>
<dbReference type="PANTHER" id="PTHR39244">
    <property type="entry name" value="NATTERIN-4"/>
    <property type="match status" value="1"/>
</dbReference>